<keyword evidence="5" id="KW-1185">Reference proteome</keyword>
<dbReference type="GO" id="GO:0016020">
    <property type="term" value="C:membrane"/>
    <property type="evidence" value="ECO:0007669"/>
    <property type="project" value="InterPro"/>
</dbReference>
<gene>
    <name evidence="4" type="ORF">SAMN05216296_1257</name>
</gene>
<protein>
    <submittedName>
        <fullName evidence="4">Phospholipid-binding lipoprotein MlaA</fullName>
    </submittedName>
</protein>
<feature type="signal peptide" evidence="3">
    <location>
        <begin position="1"/>
        <end position="19"/>
    </location>
</feature>
<proteinExistence type="inferred from homology"/>
<evidence type="ECO:0000313" key="4">
    <source>
        <dbReference type="EMBL" id="SDU01338.1"/>
    </source>
</evidence>
<dbReference type="PANTHER" id="PTHR30035">
    <property type="entry name" value="LIPOPROTEIN VACJ-RELATED"/>
    <property type="match status" value="1"/>
</dbReference>
<comment type="similarity">
    <text evidence="1">Belongs to the MlaA family.</text>
</comment>
<accession>A0A1H2F318</accession>
<sequence>MAKKYLLLALMLGSNLAFAGSTNAPDADGYTRPLESLNFDPSLHSEVYEQSAYQTMDVYDPFETVNRAIYRFNYQADQYVLLPVVRGYKYVTPEVARTGVSNFFSNLGDVGNLLNSVLQLKGEKSMRITARLLFNTTIGVAGLWDPATMMGLPKEKEDFGTTLGHYGAGDGPYIVLPLLGPSNLRDTSGFVVDTVANSSIDFLNVPTASSENPEIYVLQGIDKRYTTPFEYGQLNSPFEYLKVRYLYTEMRQLKINADD</sequence>
<dbReference type="STRING" id="364197.SAMN05216296_1257"/>
<dbReference type="Pfam" id="PF04333">
    <property type="entry name" value="MlaA"/>
    <property type="match status" value="1"/>
</dbReference>
<dbReference type="Proteomes" id="UP000243232">
    <property type="component" value="Chromosome I"/>
</dbReference>
<dbReference type="OrthoDB" id="9785326at2"/>
<evidence type="ECO:0000256" key="1">
    <source>
        <dbReference type="ARBA" id="ARBA00010634"/>
    </source>
</evidence>
<dbReference type="EMBL" id="LT629785">
    <property type="protein sequence ID" value="SDU01338.1"/>
    <property type="molecule type" value="Genomic_DNA"/>
</dbReference>
<dbReference type="GO" id="GO:0120010">
    <property type="term" value="P:intermembrane phospholipid transfer"/>
    <property type="evidence" value="ECO:0007669"/>
    <property type="project" value="TreeGrafter"/>
</dbReference>
<evidence type="ECO:0000256" key="3">
    <source>
        <dbReference type="SAM" id="SignalP"/>
    </source>
</evidence>
<dbReference type="PRINTS" id="PR01805">
    <property type="entry name" value="VACJLIPOPROT"/>
</dbReference>
<keyword evidence="4" id="KW-0449">Lipoprotein</keyword>
<name>A0A1H2F318_9PSED</name>
<keyword evidence="2 3" id="KW-0732">Signal</keyword>
<feature type="chain" id="PRO_5009273543" evidence="3">
    <location>
        <begin position="20"/>
        <end position="259"/>
    </location>
</feature>
<reference evidence="5" key="1">
    <citation type="submission" date="2016-10" db="EMBL/GenBank/DDBJ databases">
        <authorList>
            <person name="Varghese N."/>
            <person name="Submissions S."/>
        </authorList>
    </citation>
    <scope>NUCLEOTIDE SEQUENCE [LARGE SCALE GENOMIC DNA]</scope>
    <source>
        <strain evidence="5">DSM 17875</strain>
    </source>
</reference>
<dbReference type="InterPro" id="IPR007428">
    <property type="entry name" value="MlaA"/>
</dbReference>
<organism evidence="4 5">
    <name type="scientific">Pseudomonas pohangensis</name>
    <dbReference type="NCBI Taxonomy" id="364197"/>
    <lineage>
        <taxon>Bacteria</taxon>
        <taxon>Pseudomonadati</taxon>
        <taxon>Pseudomonadota</taxon>
        <taxon>Gammaproteobacteria</taxon>
        <taxon>Pseudomonadales</taxon>
        <taxon>Pseudomonadaceae</taxon>
        <taxon>Pseudomonas</taxon>
    </lineage>
</organism>
<evidence type="ECO:0000313" key="5">
    <source>
        <dbReference type="Proteomes" id="UP000243232"/>
    </source>
</evidence>
<dbReference type="PANTHER" id="PTHR30035:SF3">
    <property type="entry name" value="INTERMEMBRANE PHOSPHOLIPID TRANSPORT SYSTEM LIPOPROTEIN MLAA"/>
    <property type="match status" value="1"/>
</dbReference>
<dbReference type="RefSeq" id="WP_090193604.1">
    <property type="nucleotide sequence ID" value="NZ_LT629785.1"/>
</dbReference>
<dbReference type="AlphaFoldDB" id="A0A1H2F318"/>
<evidence type="ECO:0000256" key="2">
    <source>
        <dbReference type="ARBA" id="ARBA00022729"/>
    </source>
</evidence>